<sequence length="364" mass="39746">MLSASTTVAFPRIAAFLEAILDSLAAHDMAVAAEDGAHVARSSFGEARLEPGDGTLTIHVRAVTGPELNRVRHAITGLIGFVAKSEQLDIRWEGDVAGATLPPDLRILTVREIQVLTPRMRRVMFDGADLGRFATGEQIHTRLLFQPEDAVFPEWPLLDDAGLIQWPGGVQRLGSRVYTLRHVDASAGRLWIDFFDHGGEGPGARWLRRARPGDVVGALGPAAHGPKPARRMILAGDETGLPGIARILEDAPKETRGLALISVADAAERQPLRAPSGMEVRWLLRNELPDTQPLAAAIRLLDWEADRADLSVWIGCEFHEFRTLRHFLRDEVKLPAAQVVAFSHWRRGMSEEDIIAVGGDAVAA</sequence>
<evidence type="ECO:0000313" key="4">
    <source>
        <dbReference type="Proteomes" id="UP000831684"/>
    </source>
</evidence>
<dbReference type="SUPFAM" id="SSF63380">
    <property type="entry name" value="Riboflavin synthase domain-like"/>
    <property type="match status" value="1"/>
</dbReference>
<reference evidence="3" key="1">
    <citation type="submission" date="2021-09" db="EMBL/GenBank/DDBJ databases">
        <title>Network and meta-omics reveal the key degrader and cooperation patterns in an efficient 1,4-dioxane-degrading microbial community.</title>
        <authorList>
            <person name="Dai C."/>
        </authorList>
    </citation>
    <scope>NUCLEOTIDE SEQUENCE</scope>
    <source>
        <strain evidence="3">ZM13</strain>
        <plasmid evidence="3">pB</plasmid>
    </source>
</reference>
<dbReference type="KEGG" id="apol:K9D25_23040"/>
<keyword evidence="3" id="KW-0614">Plasmid</keyword>
<dbReference type="InterPro" id="IPR013113">
    <property type="entry name" value="SIP_FAD-bd"/>
</dbReference>
<evidence type="ECO:0000313" key="3">
    <source>
        <dbReference type="EMBL" id="UOK73532.1"/>
    </source>
</evidence>
<dbReference type="Gene3D" id="3.40.50.80">
    <property type="entry name" value="Nucleotide-binding domain of ferredoxin-NADP reductase (FNR) module"/>
    <property type="match status" value="1"/>
</dbReference>
<evidence type="ECO:0000256" key="1">
    <source>
        <dbReference type="ARBA" id="ARBA00035644"/>
    </source>
</evidence>
<dbReference type="PROSITE" id="PS51384">
    <property type="entry name" value="FAD_FR"/>
    <property type="match status" value="1"/>
</dbReference>
<dbReference type="InterPro" id="IPR007037">
    <property type="entry name" value="SIP_rossman_dom"/>
</dbReference>
<dbReference type="InterPro" id="IPR017927">
    <property type="entry name" value="FAD-bd_FR_type"/>
</dbReference>
<proteinExistence type="inferred from homology"/>
<dbReference type="PANTHER" id="PTHR30157:SF0">
    <property type="entry name" value="NADPH-DEPENDENT FERRIC-CHELATE REDUCTASE"/>
    <property type="match status" value="1"/>
</dbReference>
<dbReference type="EMBL" id="CP083241">
    <property type="protein sequence ID" value="UOK73532.1"/>
    <property type="molecule type" value="Genomic_DNA"/>
</dbReference>
<protein>
    <submittedName>
        <fullName evidence="3">Siderophore-interacting protein</fullName>
    </submittedName>
</protein>
<dbReference type="Proteomes" id="UP000831684">
    <property type="component" value="Plasmid pB"/>
</dbReference>
<dbReference type="Gene3D" id="2.40.30.10">
    <property type="entry name" value="Translation factors"/>
    <property type="match status" value="1"/>
</dbReference>
<dbReference type="PANTHER" id="PTHR30157">
    <property type="entry name" value="FERRIC REDUCTASE, NADPH-DEPENDENT"/>
    <property type="match status" value="1"/>
</dbReference>
<dbReference type="Pfam" id="PF04954">
    <property type="entry name" value="SIP"/>
    <property type="match status" value="1"/>
</dbReference>
<dbReference type="RefSeq" id="WP_244451151.1">
    <property type="nucleotide sequence ID" value="NZ_CP083241.1"/>
</dbReference>
<dbReference type="Pfam" id="PF09981">
    <property type="entry name" value="DUF2218"/>
    <property type="match status" value="1"/>
</dbReference>
<dbReference type="InterPro" id="IPR017938">
    <property type="entry name" value="Riboflavin_synthase-like_b-brl"/>
</dbReference>
<name>A0A9E7A0T5_9HYPH</name>
<dbReference type="InterPro" id="IPR014543">
    <property type="entry name" value="UCP028291"/>
</dbReference>
<dbReference type="InterPro" id="IPR039374">
    <property type="entry name" value="SIP_fam"/>
</dbReference>
<dbReference type="Gene3D" id="3.30.310.50">
    <property type="entry name" value="Alpha-D-phosphohexomutase, C-terminal domain"/>
    <property type="match status" value="1"/>
</dbReference>
<dbReference type="AlphaFoldDB" id="A0A9E7A0T5"/>
<organism evidence="3 4">
    <name type="scientific">Ancylobacter polymorphus</name>
    <dbReference type="NCBI Taxonomy" id="223390"/>
    <lineage>
        <taxon>Bacteria</taxon>
        <taxon>Pseudomonadati</taxon>
        <taxon>Pseudomonadota</taxon>
        <taxon>Alphaproteobacteria</taxon>
        <taxon>Hyphomicrobiales</taxon>
        <taxon>Xanthobacteraceae</taxon>
        <taxon>Ancylobacter</taxon>
    </lineage>
</organism>
<comment type="similarity">
    <text evidence="1">Belongs to the SIP oxidoreductase family.</text>
</comment>
<geneLocation type="plasmid" evidence="3 4">
    <name>pB</name>
</geneLocation>
<evidence type="ECO:0000259" key="2">
    <source>
        <dbReference type="PROSITE" id="PS51384"/>
    </source>
</evidence>
<dbReference type="GO" id="GO:0016491">
    <property type="term" value="F:oxidoreductase activity"/>
    <property type="evidence" value="ECO:0007669"/>
    <property type="project" value="InterPro"/>
</dbReference>
<gene>
    <name evidence="3" type="ORF">K9D25_23040</name>
</gene>
<dbReference type="Pfam" id="PF08021">
    <property type="entry name" value="FAD_binding_9"/>
    <property type="match status" value="1"/>
</dbReference>
<dbReference type="InterPro" id="IPR039261">
    <property type="entry name" value="FNR_nucleotide-bd"/>
</dbReference>
<dbReference type="CDD" id="cd06193">
    <property type="entry name" value="siderophore_interacting"/>
    <property type="match status" value="1"/>
</dbReference>
<feature type="domain" description="FAD-binding FR-type" evidence="2">
    <location>
        <begin position="103"/>
        <end position="228"/>
    </location>
</feature>
<accession>A0A9E7A0T5</accession>